<keyword evidence="4" id="KW-1134">Transmembrane beta strand</keyword>
<dbReference type="GO" id="GO:0015288">
    <property type="term" value="F:porin activity"/>
    <property type="evidence" value="ECO:0007669"/>
    <property type="project" value="UniProtKB-KW"/>
</dbReference>
<evidence type="ECO:0000256" key="3">
    <source>
        <dbReference type="ARBA" id="ARBA00022448"/>
    </source>
</evidence>
<dbReference type="GO" id="GO:0046930">
    <property type="term" value="C:pore complex"/>
    <property type="evidence" value="ECO:0007669"/>
    <property type="project" value="UniProtKB-KW"/>
</dbReference>
<dbReference type="InterPro" id="IPR027246">
    <property type="entry name" value="Porin_Euk/Tom40"/>
</dbReference>
<dbReference type="GO" id="GO:0008308">
    <property type="term" value="F:voltage-gated monoatomic anion channel activity"/>
    <property type="evidence" value="ECO:0007669"/>
    <property type="project" value="InterPro"/>
</dbReference>
<keyword evidence="3" id="KW-0813">Transport</keyword>
<keyword evidence="12" id="KW-1185">Reference proteome</keyword>
<dbReference type="AlphaFoldDB" id="A0A1R1PPR6"/>
<evidence type="ECO:0000256" key="10">
    <source>
        <dbReference type="ARBA" id="ARBA00023136"/>
    </source>
</evidence>
<evidence type="ECO:0000256" key="8">
    <source>
        <dbReference type="ARBA" id="ARBA00023114"/>
    </source>
</evidence>
<keyword evidence="6" id="KW-1000">Mitochondrion outer membrane</keyword>
<dbReference type="PANTHER" id="PTHR11743:SF70">
    <property type="entry name" value="GH26960P-RELATED"/>
    <property type="match status" value="1"/>
</dbReference>
<comment type="caution">
    <text evidence="11">The sequence shown here is derived from an EMBL/GenBank/DDBJ whole genome shotgun (WGS) entry which is preliminary data.</text>
</comment>
<keyword evidence="5" id="KW-0812">Transmembrane</keyword>
<keyword evidence="8" id="KW-0626">Porin</keyword>
<dbReference type="Pfam" id="PF01459">
    <property type="entry name" value="Porin_3"/>
    <property type="match status" value="1"/>
</dbReference>
<keyword evidence="10" id="KW-0472">Membrane</keyword>
<gene>
    <name evidence="11" type="ORF">AX774_g3556</name>
</gene>
<evidence type="ECO:0000256" key="5">
    <source>
        <dbReference type="ARBA" id="ARBA00022692"/>
    </source>
</evidence>
<organism evidence="11 12">
    <name type="scientific">Zancudomyces culisetae</name>
    <name type="common">Gut fungus</name>
    <name type="synonym">Smittium culisetae</name>
    <dbReference type="NCBI Taxonomy" id="1213189"/>
    <lineage>
        <taxon>Eukaryota</taxon>
        <taxon>Fungi</taxon>
        <taxon>Fungi incertae sedis</taxon>
        <taxon>Zoopagomycota</taxon>
        <taxon>Kickxellomycotina</taxon>
        <taxon>Harpellomycetes</taxon>
        <taxon>Harpellales</taxon>
        <taxon>Legeriomycetaceae</taxon>
        <taxon>Zancudomyces</taxon>
    </lineage>
</organism>
<dbReference type="EMBL" id="LSSK01000555">
    <property type="protein sequence ID" value="OMH82948.1"/>
    <property type="molecule type" value="Genomic_DNA"/>
</dbReference>
<evidence type="ECO:0000313" key="12">
    <source>
        <dbReference type="Proteomes" id="UP000188320"/>
    </source>
</evidence>
<proteinExistence type="inferred from homology"/>
<evidence type="ECO:0000256" key="2">
    <source>
        <dbReference type="ARBA" id="ARBA00007780"/>
    </source>
</evidence>
<dbReference type="OrthoDB" id="7827681at2759"/>
<evidence type="ECO:0000256" key="9">
    <source>
        <dbReference type="ARBA" id="ARBA00023128"/>
    </source>
</evidence>
<evidence type="ECO:0000256" key="4">
    <source>
        <dbReference type="ARBA" id="ARBA00022452"/>
    </source>
</evidence>
<dbReference type="Gene3D" id="2.40.160.10">
    <property type="entry name" value="Porin"/>
    <property type="match status" value="1"/>
</dbReference>
<dbReference type="Proteomes" id="UP000188320">
    <property type="component" value="Unassembled WGS sequence"/>
</dbReference>
<dbReference type="InterPro" id="IPR001925">
    <property type="entry name" value="Porin_Euk"/>
</dbReference>
<comment type="subcellular location">
    <subcellularLocation>
        <location evidence="1">Mitochondrion outer membrane</location>
    </subcellularLocation>
</comment>
<keyword evidence="7" id="KW-0406">Ion transport</keyword>
<dbReference type="FunFam" id="2.40.160.10:FF:000012">
    <property type="entry name" value="Voltage-dependent anion-selective channel"/>
    <property type="match status" value="1"/>
</dbReference>
<keyword evidence="9" id="KW-0496">Mitochondrion</keyword>
<evidence type="ECO:0000256" key="7">
    <source>
        <dbReference type="ARBA" id="ARBA00023065"/>
    </source>
</evidence>
<dbReference type="CDD" id="cd07306">
    <property type="entry name" value="Porin3_VDAC"/>
    <property type="match status" value="1"/>
</dbReference>
<name>A0A1R1PPR6_ZANCU</name>
<dbReference type="PANTHER" id="PTHR11743">
    <property type="entry name" value="VOLTAGE-DEPENDENT ANION-SELECTIVE CHANNEL"/>
    <property type="match status" value="1"/>
</dbReference>
<evidence type="ECO:0000256" key="6">
    <source>
        <dbReference type="ARBA" id="ARBA00022787"/>
    </source>
</evidence>
<dbReference type="GO" id="GO:0005741">
    <property type="term" value="C:mitochondrial outer membrane"/>
    <property type="evidence" value="ECO:0007669"/>
    <property type="project" value="UniProtKB-SubCell"/>
</dbReference>
<reference evidence="12" key="1">
    <citation type="submission" date="2017-01" db="EMBL/GenBank/DDBJ databases">
        <authorList>
            <person name="Wang Y."/>
            <person name="White M."/>
            <person name="Kvist S."/>
            <person name="Moncalvo J.-M."/>
        </authorList>
    </citation>
    <scope>NUCLEOTIDE SEQUENCE [LARGE SCALE GENOMIC DNA]</scope>
    <source>
        <strain evidence="12">COL-18-3</strain>
    </source>
</reference>
<accession>A0A1R1PPR6</accession>
<dbReference type="InterPro" id="IPR023614">
    <property type="entry name" value="Porin_dom_sf"/>
</dbReference>
<comment type="similarity">
    <text evidence="2">Belongs to the eukaryotic mitochondrial porin family.</text>
</comment>
<evidence type="ECO:0000256" key="1">
    <source>
        <dbReference type="ARBA" id="ARBA00004294"/>
    </source>
</evidence>
<dbReference type="PRINTS" id="PR00185">
    <property type="entry name" value="EUKARYTPORIN"/>
</dbReference>
<protein>
    <submittedName>
        <fullName evidence="11">Voltage-dependent anion-selective channel protein 2</fullName>
    </submittedName>
</protein>
<sequence length="286" mass="30828">MIPPKYSDVLKPVNDLIGKDFPTGFEKLEIKTKTSNGVKFTVSGTRNQSNGIINGEISGKYFDAPRNVTYTETFNTGSMYSLQIESENNFAKGLKVEVKGSASINSTKHGLESSAQYKCDDVFATLNSVMVGKAPHVSSSLVMHRGGFLVGTEMRMNPAARQLETVDALVGYTAPDFRAAVQTRGTFSFLTAAFHQNVTPGVLEVAARSTYDLKNSDKNVTAEVAAKYNLDNTTFVKAKINNNGHMGLSYSQSLRPGVTAVVGALVDVNGLGENNHKLGAHITFES</sequence>
<evidence type="ECO:0000313" key="11">
    <source>
        <dbReference type="EMBL" id="OMH82948.1"/>
    </source>
</evidence>